<evidence type="ECO:0000313" key="2">
    <source>
        <dbReference type="EMBL" id="NDY90781.1"/>
    </source>
</evidence>
<dbReference type="SUPFAM" id="SSF74653">
    <property type="entry name" value="TolA/TonB C-terminal domain"/>
    <property type="match status" value="1"/>
</dbReference>
<evidence type="ECO:0000313" key="3">
    <source>
        <dbReference type="Proteomes" id="UP000484255"/>
    </source>
</evidence>
<dbReference type="Proteomes" id="UP000484255">
    <property type="component" value="Unassembled WGS sequence"/>
</dbReference>
<feature type="compositionally biased region" description="Basic and acidic residues" evidence="1">
    <location>
        <begin position="116"/>
        <end position="228"/>
    </location>
</feature>
<dbReference type="GO" id="GO:0019534">
    <property type="term" value="F:toxin transmembrane transporter activity"/>
    <property type="evidence" value="ECO:0007669"/>
    <property type="project" value="InterPro"/>
</dbReference>
<name>A0A7C9THT9_9BURK</name>
<dbReference type="GO" id="GO:0016020">
    <property type="term" value="C:membrane"/>
    <property type="evidence" value="ECO:0007669"/>
    <property type="project" value="InterPro"/>
</dbReference>
<dbReference type="EMBL" id="JAAGOH010000005">
    <property type="protein sequence ID" value="NDY90781.1"/>
    <property type="molecule type" value="Genomic_DNA"/>
</dbReference>
<dbReference type="AlphaFoldDB" id="A0A7C9THT9"/>
<dbReference type="Gene3D" id="3.30.1150.10">
    <property type="match status" value="1"/>
</dbReference>
<dbReference type="InterPro" id="IPR014161">
    <property type="entry name" value="Tol-Pal_TolA"/>
</dbReference>
<comment type="caution">
    <text evidence="2">The sequence shown here is derived from an EMBL/GenBank/DDBJ whole genome shotgun (WGS) entry which is preliminary data.</text>
</comment>
<organism evidence="2 3">
    <name type="scientific">Ideonella livida</name>
    <dbReference type="NCBI Taxonomy" id="2707176"/>
    <lineage>
        <taxon>Bacteria</taxon>
        <taxon>Pseudomonadati</taxon>
        <taxon>Pseudomonadota</taxon>
        <taxon>Betaproteobacteria</taxon>
        <taxon>Burkholderiales</taxon>
        <taxon>Sphaerotilaceae</taxon>
        <taxon>Ideonella</taxon>
    </lineage>
</organism>
<gene>
    <name evidence="2" type="primary">tolA</name>
    <name evidence="2" type="ORF">G3A44_06190</name>
</gene>
<dbReference type="GO" id="GO:0043213">
    <property type="term" value="P:bacteriocin transport"/>
    <property type="evidence" value="ECO:0007669"/>
    <property type="project" value="InterPro"/>
</dbReference>
<protein>
    <submittedName>
        <fullName evidence="2">Cell envelope integrity protein TolA</fullName>
    </submittedName>
</protein>
<dbReference type="Pfam" id="PF13103">
    <property type="entry name" value="TonB_2"/>
    <property type="match status" value="1"/>
</dbReference>
<accession>A0A7C9THT9</accession>
<evidence type="ECO:0000256" key="1">
    <source>
        <dbReference type="SAM" id="MobiDB-lite"/>
    </source>
</evidence>
<feature type="region of interest" description="Disordered" evidence="1">
    <location>
        <begin position="64"/>
        <end position="257"/>
    </location>
</feature>
<proteinExistence type="predicted"/>
<dbReference type="NCBIfam" id="TIGR02794">
    <property type="entry name" value="tolA_full"/>
    <property type="match status" value="1"/>
</dbReference>
<sequence>MTPRPQPVPTTMMSARQADLLRPPSADSHGLGVSLALLIHLGLVGALTWSVQWRSEEPQPVAAELWAAVPQVAAPPAPEPPPTPEPTQEPEPAPLPPPPAPTPEPVRAPAPPPPVADREAEIALEKRREAERQARKEEERLQARREKERQEKLQAERERAEELAQQKALKEKAAKEKAAKEQAAREKAAKEKSDKERQAREDATRDKAAKEKAAREESARAEKLRQEQIQRMQAQLGGVPGATGGPQSSGRDLRDAAPSAAYAGRIKARIKPNIVLTEQVPGNPVAEVEVRAAPDGTILGRRLVKSSGNGDWDDAVLRAIDRTGMLPRDTDGRIPPTLLIAFKPYD</sequence>
<reference evidence="2 3" key="1">
    <citation type="submission" date="2020-02" db="EMBL/GenBank/DDBJ databases">
        <title>Ideonella bacterium strain TBM-1.</title>
        <authorList>
            <person name="Chen W.-M."/>
        </authorList>
    </citation>
    <scope>NUCLEOTIDE SEQUENCE [LARGE SCALE GENOMIC DNA]</scope>
    <source>
        <strain evidence="2 3">TBM-1</strain>
    </source>
</reference>
<feature type="compositionally biased region" description="Pro residues" evidence="1">
    <location>
        <begin position="73"/>
        <end position="115"/>
    </location>
</feature>
<keyword evidence="3" id="KW-1185">Reference proteome</keyword>